<reference evidence="1" key="1">
    <citation type="submission" date="2022-03" db="EMBL/GenBank/DDBJ databases">
        <title>The complete genome sequence of a Methyloterrigena soli.</title>
        <authorList>
            <person name="Zi Z."/>
        </authorList>
    </citation>
    <scope>NUCLEOTIDE SEQUENCE</scope>
    <source>
        <strain evidence="1">M48</strain>
    </source>
</reference>
<protein>
    <submittedName>
        <fullName evidence="1">Phage Gp37/Gp68 family protein</fullName>
    </submittedName>
</protein>
<gene>
    <name evidence="1" type="ORF">ML536_14405</name>
</gene>
<name>A0AA41QNC4_9HYPH</name>
<keyword evidence="2" id="KW-1185">Reference proteome</keyword>
<comment type="caution">
    <text evidence="1">The sequence shown here is derived from an EMBL/GenBank/DDBJ whole genome shotgun (WGS) entry which is preliminary data.</text>
</comment>
<accession>A0AA41QNC4</accession>
<organism evidence="1 2">
    <name type="scientific">Paradevosia shaoguanensis</name>
    <dbReference type="NCBI Taxonomy" id="1335043"/>
    <lineage>
        <taxon>Bacteria</taxon>
        <taxon>Pseudomonadati</taxon>
        <taxon>Pseudomonadota</taxon>
        <taxon>Alphaproteobacteria</taxon>
        <taxon>Hyphomicrobiales</taxon>
        <taxon>Devosiaceae</taxon>
        <taxon>Paradevosia</taxon>
    </lineage>
</organism>
<proteinExistence type="predicted"/>
<dbReference type="InterPro" id="IPR011101">
    <property type="entry name" value="DUF5131"/>
</dbReference>
<dbReference type="Pfam" id="PF07505">
    <property type="entry name" value="DUF5131"/>
    <property type="match status" value="1"/>
</dbReference>
<dbReference type="EMBL" id="JALAZD010000001">
    <property type="protein sequence ID" value="MCI0128017.1"/>
    <property type="molecule type" value="Genomic_DNA"/>
</dbReference>
<evidence type="ECO:0000313" key="1">
    <source>
        <dbReference type="EMBL" id="MCI0128017.1"/>
    </source>
</evidence>
<sequence>MAEFSKIEWTDHTFNPWTGCTNISPGCDHCYAEAWSKRSGHVKWGNSPRKRTTDAYWKAPFIWQSRADEFSAKNGRRQRVFCASLADVFDNQADVSWRADLFEVIRSTRGLDWLLLTKRPQNIGKMLPSDWGADGYPNVWLGFTAEDQVRFDQRWKHLKIIPAAVRFVSYEPAIGPLRLADADSLPDWLICGGESGPGARPMNPQWARDIVADCEAMGVAPFHKQWGAYSNNPLIVEQQHSYDLAKEMDPHGKGGGLLDGKLVRKFPQPRGVSVIAA</sequence>
<evidence type="ECO:0000313" key="2">
    <source>
        <dbReference type="Proteomes" id="UP001156140"/>
    </source>
</evidence>
<dbReference type="AlphaFoldDB" id="A0AA41QNC4"/>
<dbReference type="Proteomes" id="UP001156140">
    <property type="component" value="Unassembled WGS sequence"/>
</dbReference>
<dbReference type="RefSeq" id="WP_281736286.1">
    <property type="nucleotide sequence ID" value="NZ_JAKETQ010000001.1"/>
</dbReference>